<comment type="subcellular location">
    <subcellularLocation>
        <location evidence="1">Secreted</location>
        <location evidence="1">Cell wall</location>
    </subcellularLocation>
</comment>
<evidence type="ECO:0000259" key="13">
    <source>
        <dbReference type="Pfam" id="PF01095"/>
    </source>
</evidence>
<evidence type="ECO:0000256" key="10">
    <source>
        <dbReference type="ARBA" id="ARBA00047928"/>
    </source>
</evidence>
<evidence type="ECO:0000256" key="6">
    <source>
        <dbReference type="ARBA" id="ARBA00022525"/>
    </source>
</evidence>
<protein>
    <recommendedName>
        <fullName evidence="4 12">Pectinesterase</fullName>
        <ecNumber evidence="4 12">3.1.1.11</ecNumber>
    </recommendedName>
</protein>
<evidence type="ECO:0000256" key="5">
    <source>
        <dbReference type="ARBA" id="ARBA00022512"/>
    </source>
</evidence>
<name>A0A9D4WCE6_PEA</name>
<accession>A0A9D4WCE6</accession>
<keyword evidence="9 12" id="KW-0063">Aspartyl esterase</keyword>
<dbReference type="GO" id="GO:0045490">
    <property type="term" value="P:pectin catabolic process"/>
    <property type="evidence" value="ECO:0007669"/>
    <property type="project" value="UniProtKB-UniRule"/>
</dbReference>
<dbReference type="InterPro" id="IPR000070">
    <property type="entry name" value="Pectinesterase_cat"/>
</dbReference>
<dbReference type="Pfam" id="PF01095">
    <property type="entry name" value="Pectinesterase"/>
    <property type="match status" value="1"/>
</dbReference>
<dbReference type="GO" id="GO:0042545">
    <property type="term" value="P:cell wall modification"/>
    <property type="evidence" value="ECO:0007669"/>
    <property type="project" value="UniProtKB-UniRule"/>
</dbReference>
<dbReference type="PROSITE" id="PS00503">
    <property type="entry name" value="PECTINESTERASE_2"/>
    <property type="match status" value="1"/>
</dbReference>
<keyword evidence="15" id="KW-1185">Reference proteome</keyword>
<comment type="similarity">
    <text evidence="3">Belongs to the pectinesterase family.</text>
</comment>
<dbReference type="InterPro" id="IPR012334">
    <property type="entry name" value="Pectin_lyas_fold"/>
</dbReference>
<feature type="domain" description="Pectinesterase catalytic" evidence="13">
    <location>
        <begin position="68"/>
        <end position="358"/>
    </location>
</feature>
<dbReference type="Gramene" id="Psat6g159960.1">
    <property type="protein sequence ID" value="Psat6g159960.1.cds"/>
    <property type="gene ID" value="Psat6g159960"/>
</dbReference>
<evidence type="ECO:0000256" key="3">
    <source>
        <dbReference type="ARBA" id="ARBA00008891"/>
    </source>
</evidence>
<keyword evidence="7 12" id="KW-0732">Signal</keyword>
<dbReference type="InterPro" id="IPR011050">
    <property type="entry name" value="Pectin_lyase_fold/virulence"/>
</dbReference>
<comment type="pathway">
    <text evidence="2 12">Glycan metabolism; pectin degradation; 2-dehydro-3-deoxy-D-gluconate from pectin: step 1/5.</text>
</comment>
<dbReference type="PANTHER" id="PTHR31321">
    <property type="entry name" value="ACYL-COA THIOESTER HYDROLASE YBHC-RELATED"/>
    <property type="match status" value="1"/>
</dbReference>
<evidence type="ECO:0000256" key="8">
    <source>
        <dbReference type="ARBA" id="ARBA00022801"/>
    </source>
</evidence>
<dbReference type="PANTHER" id="PTHR31321:SF81">
    <property type="entry name" value="PECTINESTERASE"/>
    <property type="match status" value="1"/>
</dbReference>
<sequence length="364" mass="40923">MVPKTHLQCILFLLSLLYTTCRLEMESDFDKWVSWNMKSHQRKTILENKRSGLDLKLQQAESNKTILTVSKDGGADFNTINEAINSISPHNTRRVVVSIAPGVYREKVVIPESLPFVTFLGNANDQPTISANDTSSVTRSDGTTLKTFNSATVAVNASYFIAINIIFENNASYLESKVEQAVALRISGNKSAFYNCSFYGVQDTLYDHKGIHYFKNCFIQGSTDFIFGYGRTLYENCTLNSVTKNVTSITAQKRSNSSLDSGFSFKNCNVTGSGHVYLGRPWGEYSRVVYSYTFMDTIVLPKGWDESWGDQKRNMTVYYGEYKCSGPGSNLSKRVPWARMLTDEEAQLFIGIDFIQGDTWLISP</sequence>
<gene>
    <name evidence="14" type="ORF">KIW84_064362</name>
</gene>
<evidence type="ECO:0000313" key="15">
    <source>
        <dbReference type="Proteomes" id="UP001058974"/>
    </source>
</evidence>
<evidence type="ECO:0000256" key="2">
    <source>
        <dbReference type="ARBA" id="ARBA00005184"/>
    </source>
</evidence>
<dbReference type="EMBL" id="JAMSHJ010000006">
    <property type="protein sequence ID" value="KAI5398958.1"/>
    <property type="molecule type" value="Genomic_DNA"/>
</dbReference>
<dbReference type="EC" id="3.1.1.11" evidence="4 12"/>
<comment type="caution">
    <text evidence="14">The sequence shown here is derived from an EMBL/GenBank/DDBJ whole genome shotgun (WGS) entry which is preliminary data.</text>
</comment>
<keyword evidence="5" id="KW-0134">Cell wall</keyword>
<dbReference type="InterPro" id="IPR033131">
    <property type="entry name" value="Pectinesterase_Asp_AS"/>
</dbReference>
<reference evidence="14 15" key="1">
    <citation type="journal article" date="2022" name="Nat. Genet.">
        <title>Improved pea reference genome and pan-genome highlight genomic features and evolutionary characteristics.</title>
        <authorList>
            <person name="Yang T."/>
            <person name="Liu R."/>
            <person name="Luo Y."/>
            <person name="Hu S."/>
            <person name="Wang D."/>
            <person name="Wang C."/>
            <person name="Pandey M.K."/>
            <person name="Ge S."/>
            <person name="Xu Q."/>
            <person name="Li N."/>
            <person name="Li G."/>
            <person name="Huang Y."/>
            <person name="Saxena R.K."/>
            <person name="Ji Y."/>
            <person name="Li M."/>
            <person name="Yan X."/>
            <person name="He Y."/>
            <person name="Liu Y."/>
            <person name="Wang X."/>
            <person name="Xiang C."/>
            <person name="Varshney R.K."/>
            <person name="Ding H."/>
            <person name="Gao S."/>
            <person name="Zong X."/>
        </authorList>
    </citation>
    <scope>NUCLEOTIDE SEQUENCE [LARGE SCALE GENOMIC DNA]</scope>
    <source>
        <strain evidence="14 15">cv. Zhongwan 6</strain>
    </source>
</reference>
<dbReference type="Gene3D" id="2.160.20.10">
    <property type="entry name" value="Single-stranded right-handed beta-helix, Pectin lyase-like"/>
    <property type="match status" value="1"/>
</dbReference>
<dbReference type="Gramene" id="Psat06G0436200-T1">
    <property type="protein sequence ID" value="KAI5398958.1"/>
    <property type="gene ID" value="KIW84_064362"/>
</dbReference>
<proteinExistence type="inferred from homology"/>
<feature type="active site" evidence="11">
    <location>
        <position position="224"/>
    </location>
</feature>
<dbReference type="GO" id="GO:0030599">
    <property type="term" value="F:pectinesterase activity"/>
    <property type="evidence" value="ECO:0007669"/>
    <property type="project" value="UniProtKB-UniRule"/>
</dbReference>
<comment type="catalytic activity">
    <reaction evidence="10 12">
        <text>[(1-&gt;4)-alpha-D-galacturonosyl methyl ester](n) + n H2O = [(1-&gt;4)-alpha-D-galacturonosyl](n) + n methanol + n H(+)</text>
        <dbReference type="Rhea" id="RHEA:22380"/>
        <dbReference type="Rhea" id="RHEA-COMP:14570"/>
        <dbReference type="Rhea" id="RHEA-COMP:14573"/>
        <dbReference type="ChEBI" id="CHEBI:15377"/>
        <dbReference type="ChEBI" id="CHEBI:15378"/>
        <dbReference type="ChEBI" id="CHEBI:17790"/>
        <dbReference type="ChEBI" id="CHEBI:140522"/>
        <dbReference type="ChEBI" id="CHEBI:140523"/>
        <dbReference type="EC" id="3.1.1.11"/>
    </reaction>
</comment>
<evidence type="ECO:0000256" key="12">
    <source>
        <dbReference type="RuleBase" id="RU000589"/>
    </source>
</evidence>
<feature type="signal peptide" evidence="12">
    <location>
        <begin position="1"/>
        <end position="21"/>
    </location>
</feature>
<keyword evidence="6" id="KW-0964">Secreted</keyword>
<dbReference type="OrthoDB" id="1373757at2759"/>
<organism evidence="14 15">
    <name type="scientific">Pisum sativum</name>
    <name type="common">Garden pea</name>
    <name type="synonym">Lathyrus oleraceus</name>
    <dbReference type="NCBI Taxonomy" id="3888"/>
    <lineage>
        <taxon>Eukaryota</taxon>
        <taxon>Viridiplantae</taxon>
        <taxon>Streptophyta</taxon>
        <taxon>Embryophyta</taxon>
        <taxon>Tracheophyta</taxon>
        <taxon>Spermatophyta</taxon>
        <taxon>Magnoliopsida</taxon>
        <taxon>eudicotyledons</taxon>
        <taxon>Gunneridae</taxon>
        <taxon>Pentapetalae</taxon>
        <taxon>rosids</taxon>
        <taxon>fabids</taxon>
        <taxon>Fabales</taxon>
        <taxon>Fabaceae</taxon>
        <taxon>Papilionoideae</taxon>
        <taxon>50 kb inversion clade</taxon>
        <taxon>NPAAA clade</taxon>
        <taxon>Hologalegina</taxon>
        <taxon>IRL clade</taxon>
        <taxon>Fabeae</taxon>
        <taxon>Lathyrus</taxon>
    </lineage>
</organism>
<evidence type="ECO:0000256" key="4">
    <source>
        <dbReference type="ARBA" id="ARBA00013229"/>
    </source>
</evidence>
<evidence type="ECO:0000256" key="9">
    <source>
        <dbReference type="ARBA" id="ARBA00023085"/>
    </source>
</evidence>
<dbReference type="AlphaFoldDB" id="A0A9D4WCE6"/>
<feature type="chain" id="PRO_5039757937" description="Pectinesterase" evidence="12">
    <location>
        <begin position="22"/>
        <end position="364"/>
    </location>
</feature>
<dbReference type="Proteomes" id="UP001058974">
    <property type="component" value="Chromosome 6"/>
</dbReference>
<evidence type="ECO:0000313" key="14">
    <source>
        <dbReference type="EMBL" id="KAI5398958.1"/>
    </source>
</evidence>
<evidence type="ECO:0000256" key="1">
    <source>
        <dbReference type="ARBA" id="ARBA00004191"/>
    </source>
</evidence>
<keyword evidence="8 12" id="KW-0378">Hydrolase</keyword>
<evidence type="ECO:0000256" key="11">
    <source>
        <dbReference type="PROSITE-ProRule" id="PRU10040"/>
    </source>
</evidence>
<evidence type="ECO:0000256" key="7">
    <source>
        <dbReference type="ARBA" id="ARBA00022729"/>
    </source>
</evidence>
<dbReference type="SUPFAM" id="SSF51126">
    <property type="entry name" value="Pectin lyase-like"/>
    <property type="match status" value="1"/>
</dbReference>
<dbReference type="FunFam" id="2.160.20.10:FF:000008">
    <property type="entry name" value="Pectinesterase"/>
    <property type="match status" value="1"/>
</dbReference>